<dbReference type="PROSITE" id="PS50850">
    <property type="entry name" value="MFS"/>
    <property type="match status" value="1"/>
</dbReference>
<feature type="transmembrane region" description="Helical" evidence="10">
    <location>
        <begin position="126"/>
        <end position="146"/>
    </location>
</feature>
<keyword evidence="7 10" id="KW-0472">Membrane</keyword>
<dbReference type="AlphaFoldDB" id="A0A1Y2MDS9"/>
<proteinExistence type="inferred from homology"/>
<evidence type="ECO:0000256" key="3">
    <source>
        <dbReference type="ARBA" id="ARBA00022448"/>
    </source>
</evidence>
<dbReference type="InterPro" id="IPR050360">
    <property type="entry name" value="MFS_Sugar_Transporters"/>
</dbReference>
<dbReference type="InterPro" id="IPR036259">
    <property type="entry name" value="MFS_trans_sf"/>
</dbReference>
<evidence type="ECO:0000313" key="12">
    <source>
        <dbReference type="EMBL" id="OSS53939.1"/>
    </source>
</evidence>
<evidence type="ECO:0000259" key="11">
    <source>
        <dbReference type="PROSITE" id="PS50850"/>
    </source>
</evidence>
<feature type="transmembrane region" description="Helical" evidence="10">
    <location>
        <begin position="423"/>
        <end position="444"/>
    </location>
</feature>
<dbReference type="InterPro" id="IPR005828">
    <property type="entry name" value="MFS_sugar_transport-like"/>
</dbReference>
<feature type="transmembrane region" description="Helical" evidence="10">
    <location>
        <begin position="354"/>
        <end position="373"/>
    </location>
</feature>
<dbReference type="Gene3D" id="1.20.1250.20">
    <property type="entry name" value="MFS general substrate transporter like domains"/>
    <property type="match status" value="1"/>
</dbReference>
<dbReference type="OMA" id="WVPPGYI"/>
<dbReference type="InterPro" id="IPR005829">
    <property type="entry name" value="Sugar_transporter_CS"/>
</dbReference>
<dbReference type="FunFam" id="1.20.1250.20:FF:000044">
    <property type="entry name" value="Hexose transporter Hxt3p"/>
    <property type="match status" value="1"/>
</dbReference>
<evidence type="ECO:0000313" key="13">
    <source>
        <dbReference type="Proteomes" id="UP000193240"/>
    </source>
</evidence>
<dbReference type="GO" id="GO:0005886">
    <property type="term" value="C:plasma membrane"/>
    <property type="evidence" value="ECO:0007669"/>
    <property type="project" value="TreeGrafter"/>
</dbReference>
<dbReference type="PANTHER" id="PTHR48022:SF75">
    <property type="entry name" value="GALACTOSE TRANSPORTER-RELATED"/>
    <property type="match status" value="1"/>
</dbReference>
<dbReference type="PRINTS" id="PR00171">
    <property type="entry name" value="SUGRTRNSPORT"/>
</dbReference>
<evidence type="ECO:0000256" key="2">
    <source>
        <dbReference type="ARBA" id="ARBA00010992"/>
    </source>
</evidence>
<dbReference type="InterPro" id="IPR003663">
    <property type="entry name" value="Sugar/inositol_transpt"/>
</dbReference>
<feature type="transmembrane region" description="Helical" evidence="10">
    <location>
        <begin position="12"/>
        <end position="35"/>
    </location>
</feature>
<evidence type="ECO:0000256" key="9">
    <source>
        <dbReference type="SAM" id="MobiDB-lite"/>
    </source>
</evidence>
<dbReference type="PANTHER" id="PTHR48022">
    <property type="entry name" value="PLASTIDIC GLUCOSE TRANSPORTER 4"/>
    <property type="match status" value="1"/>
</dbReference>
<comment type="subcellular location">
    <subcellularLocation>
        <location evidence="1">Membrane</location>
        <topology evidence="1">Multi-pass membrane protein</topology>
    </subcellularLocation>
</comment>
<dbReference type="PROSITE" id="PS00217">
    <property type="entry name" value="SUGAR_TRANSPORT_2"/>
    <property type="match status" value="1"/>
</dbReference>
<dbReference type="Proteomes" id="UP000193240">
    <property type="component" value="Unassembled WGS sequence"/>
</dbReference>
<sequence length="557" mass="61465">MGLGKTSIKLRGAEVGIEAVMLGVVTSIGGFLFGYDTGQISSMLLFPDFKRRFGQYQDANGEWQFETEISSLVVSMMSIGTLVGALAGAYTADWLGRRRSLSVGVAIFVIGNIIQITAMNSWVHLMMGRIVAGLGVGILSIGVPMFQSECCPKEIRGAVVASYQLMITIGILISNIINFGVRDNPGDDSDASWRIVIGLGIGFSLPLGIGILFSPESPRWLAGRGRWEEARMSLARLRGCAHDLNNEFVNEDFREMQESIAEQAKAGQGSWKECFTGQPSGIPRLVYRTFLGCGLQFFQQWTGVNYFFYYGATIFKSAGIEDPIQTQLILGAVNVAMTVPGLWMIERFGRRMPLVFGGLWQATWLLIFAIIGIVRPPTQYTESGIVMIVCACMFIASFASTWGPFIWVVIGETFPLRTRAKQASLATAFNWLGNFMIGFLTPYANAGIGYAFGFVFFGCNFFAAAMVYFFVFETKSLTLESVNDMYMDTSTKAINSKNWVPAGYLNRNERRASVIEQRAAAAHVRKSVDEKIDDKDSDSTPRNMSMHRETVGDDRAV</sequence>
<accession>A0A1Y2MDS9</accession>
<organism evidence="12 13">
    <name type="scientific">Epicoccum nigrum</name>
    <name type="common">Soil fungus</name>
    <name type="synonym">Epicoccum purpurascens</name>
    <dbReference type="NCBI Taxonomy" id="105696"/>
    <lineage>
        <taxon>Eukaryota</taxon>
        <taxon>Fungi</taxon>
        <taxon>Dikarya</taxon>
        <taxon>Ascomycota</taxon>
        <taxon>Pezizomycotina</taxon>
        <taxon>Dothideomycetes</taxon>
        <taxon>Pleosporomycetidae</taxon>
        <taxon>Pleosporales</taxon>
        <taxon>Pleosporineae</taxon>
        <taxon>Didymellaceae</taxon>
        <taxon>Epicoccum</taxon>
    </lineage>
</organism>
<dbReference type="CDD" id="cd17356">
    <property type="entry name" value="MFS_HXT"/>
    <property type="match status" value="1"/>
</dbReference>
<dbReference type="InParanoid" id="A0A1Y2MDS9"/>
<dbReference type="NCBIfam" id="TIGR00879">
    <property type="entry name" value="SP"/>
    <property type="match status" value="1"/>
</dbReference>
<feature type="compositionally biased region" description="Basic and acidic residues" evidence="9">
    <location>
        <begin position="546"/>
        <end position="557"/>
    </location>
</feature>
<dbReference type="PROSITE" id="PS00216">
    <property type="entry name" value="SUGAR_TRANSPORT_1"/>
    <property type="match status" value="2"/>
</dbReference>
<dbReference type="Pfam" id="PF00083">
    <property type="entry name" value="Sugar_tr"/>
    <property type="match status" value="1"/>
</dbReference>
<name>A0A1Y2MDS9_EPING</name>
<keyword evidence="13" id="KW-1185">Reference proteome</keyword>
<feature type="transmembrane region" description="Helical" evidence="10">
    <location>
        <begin position="158"/>
        <end position="181"/>
    </location>
</feature>
<keyword evidence="3 8" id="KW-0813">Transport</keyword>
<keyword evidence="4" id="KW-0762">Sugar transport</keyword>
<feature type="compositionally biased region" description="Basic and acidic residues" evidence="9">
    <location>
        <begin position="526"/>
        <end position="539"/>
    </location>
</feature>
<evidence type="ECO:0000256" key="6">
    <source>
        <dbReference type="ARBA" id="ARBA00022989"/>
    </source>
</evidence>
<feature type="transmembrane region" description="Helical" evidence="10">
    <location>
        <begin position="69"/>
        <end position="89"/>
    </location>
</feature>
<comment type="similarity">
    <text evidence="2 8">Belongs to the major facilitator superfamily. Sugar transporter (TC 2.A.1.1) family.</text>
</comment>
<feature type="transmembrane region" description="Helical" evidence="10">
    <location>
        <begin position="101"/>
        <end position="120"/>
    </location>
</feature>
<feature type="region of interest" description="Disordered" evidence="9">
    <location>
        <begin position="526"/>
        <end position="557"/>
    </location>
</feature>
<protein>
    <recommendedName>
        <fullName evidence="11">Major facilitator superfamily (MFS) profile domain-containing protein</fullName>
    </recommendedName>
</protein>
<dbReference type="GO" id="GO:0005351">
    <property type="term" value="F:carbohydrate:proton symporter activity"/>
    <property type="evidence" value="ECO:0007669"/>
    <property type="project" value="TreeGrafter"/>
</dbReference>
<feature type="transmembrane region" description="Helical" evidence="10">
    <location>
        <begin position="193"/>
        <end position="214"/>
    </location>
</feature>
<feature type="transmembrane region" description="Helical" evidence="10">
    <location>
        <begin position="385"/>
        <end position="411"/>
    </location>
</feature>
<evidence type="ECO:0000256" key="4">
    <source>
        <dbReference type="ARBA" id="ARBA00022597"/>
    </source>
</evidence>
<evidence type="ECO:0000256" key="5">
    <source>
        <dbReference type="ARBA" id="ARBA00022692"/>
    </source>
</evidence>
<gene>
    <name evidence="12" type="ORF">B5807_01605</name>
</gene>
<evidence type="ECO:0000256" key="1">
    <source>
        <dbReference type="ARBA" id="ARBA00004141"/>
    </source>
</evidence>
<keyword evidence="5 10" id="KW-0812">Transmembrane</keyword>
<dbReference type="EMBL" id="KZ107838">
    <property type="protein sequence ID" value="OSS53939.1"/>
    <property type="molecule type" value="Genomic_DNA"/>
</dbReference>
<dbReference type="SUPFAM" id="SSF103473">
    <property type="entry name" value="MFS general substrate transporter"/>
    <property type="match status" value="1"/>
</dbReference>
<dbReference type="InterPro" id="IPR020846">
    <property type="entry name" value="MFS_dom"/>
</dbReference>
<evidence type="ECO:0000256" key="7">
    <source>
        <dbReference type="ARBA" id="ARBA00023136"/>
    </source>
</evidence>
<feature type="transmembrane region" description="Helical" evidence="10">
    <location>
        <begin position="450"/>
        <end position="471"/>
    </location>
</feature>
<evidence type="ECO:0000256" key="10">
    <source>
        <dbReference type="SAM" id="Phobius"/>
    </source>
</evidence>
<keyword evidence="6 10" id="KW-1133">Transmembrane helix</keyword>
<reference evidence="12 13" key="1">
    <citation type="journal article" date="2017" name="Genome Announc.">
        <title>Genome sequence of the saprophytic ascomycete Epicoccum nigrum ICMP 19927 strain isolated from New Zealand.</title>
        <authorList>
            <person name="Fokin M."/>
            <person name="Fleetwood D."/>
            <person name="Weir B.S."/>
            <person name="Villas-Boas S.G."/>
        </authorList>
    </citation>
    <scope>NUCLEOTIDE SEQUENCE [LARGE SCALE GENOMIC DNA]</scope>
    <source>
        <strain evidence="12 13">ICMP 19927</strain>
    </source>
</reference>
<evidence type="ECO:0000256" key="8">
    <source>
        <dbReference type="RuleBase" id="RU003346"/>
    </source>
</evidence>
<feature type="domain" description="Major facilitator superfamily (MFS) profile" evidence="11">
    <location>
        <begin position="22"/>
        <end position="476"/>
    </location>
</feature>